<reference evidence="9" key="2">
    <citation type="submission" date="2020-09" db="EMBL/GenBank/DDBJ databases">
        <authorList>
            <person name="Sun Q."/>
            <person name="Zhou Y."/>
        </authorList>
    </citation>
    <scope>NUCLEOTIDE SEQUENCE</scope>
    <source>
        <strain evidence="9">CGMCC 1.15179</strain>
    </source>
</reference>
<keyword evidence="3" id="KW-0645">Protease</keyword>
<dbReference type="CDD" id="cd05656">
    <property type="entry name" value="M42_Frv"/>
    <property type="match status" value="1"/>
</dbReference>
<evidence type="ECO:0000256" key="4">
    <source>
        <dbReference type="ARBA" id="ARBA00022723"/>
    </source>
</evidence>
<dbReference type="PIRSF" id="PIRSF001123">
    <property type="entry name" value="PepA_GA"/>
    <property type="match status" value="1"/>
</dbReference>
<dbReference type="GO" id="GO:0046872">
    <property type="term" value="F:metal ion binding"/>
    <property type="evidence" value="ECO:0007669"/>
    <property type="project" value="UniProtKB-UniRule"/>
</dbReference>
<dbReference type="PANTHER" id="PTHR32481:SF0">
    <property type="entry name" value="AMINOPEPTIDASE YPDE-RELATED"/>
    <property type="match status" value="1"/>
</dbReference>
<dbReference type="Proteomes" id="UP000625210">
    <property type="component" value="Unassembled WGS sequence"/>
</dbReference>
<evidence type="ECO:0000256" key="3">
    <source>
        <dbReference type="ARBA" id="ARBA00022670"/>
    </source>
</evidence>
<organism evidence="9 10">
    <name type="scientific">Marinithermofilum abyssi</name>
    <dbReference type="NCBI Taxonomy" id="1571185"/>
    <lineage>
        <taxon>Bacteria</taxon>
        <taxon>Bacillati</taxon>
        <taxon>Bacillota</taxon>
        <taxon>Bacilli</taxon>
        <taxon>Bacillales</taxon>
        <taxon>Thermoactinomycetaceae</taxon>
        <taxon>Marinithermofilum</taxon>
    </lineage>
</organism>
<evidence type="ECO:0000256" key="2">
    <source>
        <dbReference type="ARBA" id="ARBA00022438"/>
    </source>
</evidence>
<proteinExistence type="inferred from homology"/>
<reference evidence="9" key="1">
    <citation type="journal article" date="2014" name="Int. J. Syst. Evol. Microbiol.">
        <title>Complete genome sequence of Corynebacterium casei LMG S-19264T (=DSM 44701T), isolated from a smear-ripened cheese.</title>
        <authorList>
            <consortium name="US DOE Joint Genome Institute (JGI-PGF)"/>
            <person name="Walter F."/>
            <person name="Albersmeier A."/>
            <person name="Kalinowski J."/>
            <person name="Ruckert C."/>
        </authorList>
    </citation>
    <scope>NUCLEOTIDE SEQUENCE</scope>
    <source>
        <strain evidence="9">CGMCC 1.15179</strain>
    </source>
</reference>
<dbReference type="SUPFAM" id="SSF53187">
    <property type="entry name" value="Zn-dependent exopeptidases"/>
    <property type="match status" value="1"/>
</dbReference>
<dbReference type="InterPro" id="IPR023367">
    <property type="entry name" value="Peptidase_M42_dom2"/>
</dbReference>
<comment type="cofactor">
    <cofactor evidence="8">
        <name>a divalent metal cation</name>
        <dbReference type="ChEBI" id="CHEBI:60240"/>
    </cofactor>
    <text evidence="8">Binds 2 divalent metal cations per subunit.</text>
</comment>
<sequence length="361" mass="39221">MSINWKRMEELTQLPGVPGAEGEVRQALRKHIMQYTEETVQDHLGSLFGVLRGKEDGPRILVAGHMDEVGFMVTRITDQGFLKFQPLGGWWSQVMLAQRVEVVTRSGKRIPGVIGSTPPHLLSPDARKKPVEVEQMFIDVGASDRKEVETFGIRPGDSIVPVCPFVEMEGGKRLMTKAWDNRFGCGLALELLEDLHQAEHPNVVYAGATVQEEVGLRGAVTAANTVEPDVFFAVDAGPAGDTPGVKDGFGELGKGVVIRLVDRSMVPLPAMREFLIKTAEQEEIPYQFFVSQGGTDAGAVHRTGKGVPSAAIGICARYIHSHAAVVDKGDIEAAKAFLRALVKRLDTDTVAMLKGDEGICR</sequence>
<feature type="active site" description="Proton acceptor" evidence="7">
    <location>
        <position position="212"/>
    </location>
</feature>
<dbReference type="GO" id="GO:0004177">
    <property type="term" value="F:aminopeptidase activity"/>
    <property type="evidence" value="ECO:0007669"/>
    <property type="project" value="UniProtKB-UniRule"/>
</dbReference>
<evidence type="ECO:0000256" key="6">
    <source>
        <dbReference type="PIRNR" id="PIRNR001123"/>
    </source>
</evidence>
<dbReference type="RefSeq" id="WP_188646982.1">
    <property type="nucleotide sequence ID" value="NZ_BMHQ01000003.1"/>
</dbReference>
<dbReference type="GO" id="GO:0006508">
    <property type="term" value="P:proteolysis"/>
    <property type="evidence" value="ECO:0007669"/>
    <property type="project" value="UniProtKB-KW"/>
</dbReference>
<protein>
    <submittedName>
        <fullName evidence="9">Putative aminopeptidase YtoP</fullName>
    </submittedName>
</protein>
<feature type="binding site" evidence="8">
    <location>
        <position position="180"/>
    </location>
    <ligand>
        <name>Zn(2+)</name>
        <dbReference type="ChEBI" id="CHEBI:29105"/>
        <label>1</label>
    </ligand>
</feature>
<comment type="caution">
    <text evidence="9">The sequence shown here is derived from an EMBL/GenBank/DDBJ whole genome shotgun (WGS) entry which is preliminary data.</text>
</comment>
<dbReference type="AlphaFoldDB" id="A0A8J2VEM7"/>
<feature type="binding site" evidence="8">
    <location>
        <position position="65"/>
    </location>
    <ligand>
        <name>Zn(2+)</name>
        <dbReference type="ChEBI" id="CHEBI:29105"/>
        <label>1</label>
    </ligand>
</feature>
<dbReference type="SUPFAM" id="SSF101821">
    <property type="entry name" value="Aminopeptidase/glucanase lid domain"/>
    <property type="match status" value="1"/>
</dbReference>
<dbReference type="EMBL" id="BMHQ01000003">
    <property type="protein sequence ID" value="GGE12162.1"/>
    <property type="molecule type" value="Genomic_DNA"/>
</dbReference>
<feature type="binding site" evidence="8">
    <location>
        <position position="320"/>
    </location>
    <ligand>
        <name>Zn(2+)</name>
        <dbReference type="ChEBI" id="CHEBI:29105"/>
        <label>2</label>
    </ligand>
</feature>
<evidence type="ECO:0000256" key="8">
    <source>
        <dbReference type="PIRSR" id="PIRSR001123-2"/>
    </source>
</evidence>
<evidence type="ECO:0000256" key="5">
    <source>
        <dbReference type="ARBA" id="ARBA00022801"/>
    </source>
</evidence>
<dbReference type="Pfam" id="PF05343">
    <property type="entry name" value="Peptidase_M42"/>
    <property type="match status" value="1"/>
</dbReference>
<accession>A0A8J2VEM7</accession>
<evidence type="ECO:0000256" key="1">
    <source>
        <dbReference type="ARBA" id="ARBA00006272"/>
    </source>
</evidence>
<keyword evidence="10" id="KW-1185">Reference proteome</keyword>
<feature type="binding site" evidence="8">
    <location>
        <position position="213"/>
    </location>
    <ligand>
        <name>Zn(2+)</name>
        <dbReference type="ChEBI" id="CHEBI:29105"/>
        <label>2</label>
    </ligand>
</feature>
<name>A0A8J2VEM7_9BACL</name>
<dbReference type="InterPro" id="IPR051464">
    <property type="entry name" value="Peptidase_M42_aminopept"/>
</dbReference>
<dbReference type="PANTHER" id="PTHR32481">
    <property type="entry name" value="AMINOPEPTIDASE"/>
    <property type="match status" value="1"/>
</dbReference>
<keyword evidence="4 8" id="KW-0479">Metal-binding</keyword>
<keyword evidence="5" id="KW-0378">Hydrolase</keyword>
<feature type="binding site" evidence="8">
    <location>
        <position position="235"/>
    </location>
    <ligand>
        <name>Zn(2+)</name>
        <dbReference type="ChEBI" id="CHEBI:29105"/>
        <label>1</label>
    </ligand>
</feature>
<evidence type="ECO:0000256" key="7">
    <source>
        <dbReference type="PIRSR" id="PIRSR001123-1"/>
    </source>
</evidence>
<gene>
    <name evidence="9" type="primary">ytoP</name>
    <name evidence="9" type="ORF">GCM10011571_11920</name>
</gene>
<comment type="similarity">
    <text evidence="1 6">Belongs to the peptidase M42 family.</text>
</comment>
<dbReference type="Gene3D" id="2.40.30.40">
    <property type="entry name" value="Peptidase M42, domain 2"/>
    <property type="match status" value="1"/>
</dbReference>
<feature type="binding site" evidence="8">
    <location>
        <position position="180"/>
    </location>
    <ligand>
        <name>Zn(2+)</name>
        <dbReference type="ChEBI" id="CHEBI:29105"/>
        <label>2</label>
    </ligand>
</feature>
<keyword evidence="2 9" id="KW-0031">Aminopeptidase</keyword>
<evidence type="ECO:0000313" key="10">
    <source>
        <dbReference type="Proteomes" id="UP000625210"/>
    </source>
</evidence>
<dbReference type="Gene3D" id="3.40.630.10">
    <property type="entry name" value="Zn peptidases"/>
    <property type="match status" value="1"/>
</dbReference>
<evidence type="ECO:0000313" key="9">
    <source>
        <dbReference type="EMBL" id="GGE12162.1"/>
    </source>
</evidence>
<dbReference type="InterPro" id="IPR008007">
    <property type="entry name" value="Peptidase_M42"/>
</dbReference>